<evidence type="ECO:0000256" key="1">
    <source>
        <dbReference type="SAM" id="SignalP"/>
    </source>
</evidence>
<accession>A0AAN6V4W7</accession>
<dbReference type="RefSeq" id="XP_062638228.1">
    <property type="nucleotide sequence ID" value="XM_062780267.1"/>
</dbReference>
<keyword evidence="3" id="KW-1185">Reference proteome</keyword>
<organism evidence="2 3">
    <name type="scientific">Dichotomopilus funicola</name>
    <dbReference type="NCBI Taxonomy" id="1934379"/>
    <lineage>
        <taxon>Eukaryota</taxon>
        <taxon>Fungi</taxon>
        <taxon>Dikarya</taxon>
        <taxon>Ascomycota</taxon>
        <taxon>Pezizomycotina</taxon>
        <taxon>Sordariomycetes</taxon>
        <taxon>Sordariomycetidae</taxon>
        <taxon>Sordariales</taxon>
        <taxon>Chaetomiaceae</taxon>
        <taxon>Dichotomopilus</taxon>
    </lineage>
</organism>
<dbReference type="EMBL" id="MU853573">
    <property type="protein sequence ID" value="KAK4144857.1"/>
    <property type="molecule type" value="Genomic_DNA"/>
</dbReference>
<dbReference type="AlphaFoldDB" id="A0AAN6V4W7"/>
<protein>
    <recommendedName>
        <fullName evidence="4">DUF4360 domain-containing protein</fullName>
    </recommendedName>
</protein>
<reference evidence="2" key="1">
    <citation type="journal article" date="2023" name="Mol. Phylogenet. Evol.">
        <title>Genome-scale phylogeny and comparative genomics of the fungal order Sordariales.</title>
        <authorList>
            <person name="Hensen N."/>
            <person name="Bonometti L."/>
            <person name="Westerberg I."/>
            <person name="Brannstrom I.O."/>
            <person name="Guillou S."/>
            <person name="Cros-Aarteil S."/>
            <person name="Calhoun S."/>
            <person name="Haridas S."/>
            <person name="Kuo A."/>
            <person name="Mondo S."/>
            <person name="Pangilinan J."/>
            <person name="Riley R."/>
            <person name="LaButti K."/>
            <person name="Andreopoulos B."/>
            <person name="Lipzen A."/>
            <person name="Chen C."/>
            <person name="Yan M."/>
            <person name="Daum C."/>
            <person name="Ng V."/>
            <person name="Clum A."/>
            <person name="Steindorff A."/>
            <person name="Ohm R.A."/>
            <person name="Martin F."/>
            <person name="Silar P."/>
            <person name="Natvig D.O."/>
            <person name="Lalanne C."/>
            <person name="Gautier V."/>
            <person name="Ament-Velasquez S.L."/>
            <person name="Kruys A."/>
            <person name="Hutchinson M.I."/>
            <person name="Powell A.J."/>
            <person name="Barry K."/>
            <person name="Miller A.N."/>
            <person name="Grigoriev I.V."/>
            <person name="Debuchy R."/>
            <person name="Gladieux P."/>
            <person name="Hiltunen Thoren M."/>
            <person name="Johannesson H."/>
        </authorList>
    </citation>
    <scope>NUCLEOTIDE SEQUENCE</scope>
    <source>
        <strain evidence="2">CBS 141.50</strain>
    </source>
</reference>
<proteinExistence type="predicted"/>
<reference evidence="2" key="2">
    <citation type="submission" date="2023-05" db="EMBL/GenBank/DDBJ databases">
        <authorList>
            <consortium name="Lawrence Berkeley National Laboratory"/>
            <person name="Steindorff A."/>
            <person name="Hensen N."/>
            <person name="Bonometti L."/>
            <person name="Westerberg I."/>
            <person name="Brannstrom I.O."/>
            <person name="Guillou S."/>
            <person name="Cros-Aarteil S."/>
            <person name="Calhoun S."/>
            <person name="Haridas S."/>
            <person name="Kuo A."/>
            <person name="Mondo S."/>
            <person name="Pangilinan J."/>
            <person name="Riley R."/>
            <person name="Labutti K."/>
            <person name="Andreopoulos B."/>
            <person name="Lipzen A."/>
            <person name="Chen C."/>
            <person name="Yanf M."/>
            <person name="Daum C."/>
            <person name="Ng V."/>
            <person name="Clum A."/>
            <person name="Ohm R."/>
            <person name="Martin F."/>
            <person name="Silar P."/>
            <person name="Natvig D."/>
            <person name="Lalanne C."/>
            <person name="Gautier V."/>
            <person name="Ament-Velasquez S.L."/>
            <person name="Kruys A."/>
            <person name="Hutchinson M.I."/>
            <person name="Powell A.J."/>
            <person name="Barry K."/>
            <person name="Miller A.N."/>
            <person name="Grigoriev I.V."/>
            <person name="Debuchy R."/>
            <person name="Gladieux P."/>
            <person name="Thoren M.H."/>
            <person name="Johannesson H."/>
        </authorList>
    </citation>
    <scope>NUCLEOTIDE SEQUENCE</scope>
    <source>
        <strain evidence="2">CBS 141.50</strain>
    </source>
</reference>
<gene>
    <name evidence="2" type="ORF">C8A04DRAFT_27355</name>
</gene>
<name>A0AAN6V4W7_9PEZI</name>
<dbReference type="PANTHER" id="PTHR38847">
    <property type="match status" value="1"/>
</dbReference>
<evidence type="ECO:0000313" key="3">
    <source>
        <dbReference type="Proteomes" id="UP001302676"/>
    </source>
</evidence>
<sequence>MGLLTNLVFLAAAAAGVTADTADVAAPAVPSITSITYSGTGCTSDPKLTGGFNDATLSFSAFNTNLPGATTQTANCQVHLEAKGASPGWQVALQTTRVRGHAVLAPGTTLNHYTTVYFSENAANTDTIQTSFSNSGDGTVDQLVSLAGSAGTDKVWSSCTGSDGFTGILNINFRSALVGDGTASFKTNTEEWDLVWRRC</sequence>
<dbReference type="PANTHER" id="PTHR38847:SF1">
    <property type="entry name" value="PSEUDOURIDINE SYNTHASE RSUA_RLUA-LIKE DOMAIN-CONTAINING PROTEIN"/>
    <property type="match status" value="1"/>
</dbReference>
<feature type="chain" id="PRO_5042825283" description="DUF4360 domain-containing protein" evidence="1">
    <location>
        <begin position="20"/>
        <end position="199"/>
    </location>
</feature>
<feature type="signal peptide" evidence="1">
    <location>
        <begin position="1"/>
        <end position="19"/>
    </location>
</feature>
<comment type="caution">
    <text evidence="2">The sequence shown here is derived from an EMBL/GenBank/DDBJ whole genome shotgun (WGS) entry which is preliminary data.</text>
</comment>
<evidence type="ECO:0008006" key="4">
    <source>
        <dbReference type="Google" id="ProtNLM"/>
    </source>
</evidence>
<dbReference type="Proteomes" id="UP001302676">
    <property type="component" value="Unassembled WGS sequence"/>
</dbReference>
<dbReference type="InterPro" id="IPR025649">
    <property type="entry name" value="DUF4360"/>
</dbReference>
<keyword evidence="1" id="KW-0732">Signal</keyword>
<dbReference type="Pfam" id="PF14273">
    <property type="entry name" value="DUF4360"/>
    <property type="match status" value="1"/>
</dbReference>
<evidence type="ECO:0000313" key="2">
    <source>
        <dbReference type="EMBL" id="KAK4144857.1"/>
    </source>
</evidence>
<dbReference type="GeneID" id="87816880"/>